<comment type="caution">
    <text evidence="2">The sequence shown here is derived from an EMBL/GenBank/DDBJ whole genome shotgun (WGS) entry which is preliminary data.</text>
</comment>
<dbReference type="EMBL" id="JANPWB010000005">
    <property type="protein sequence ID" value="KAJ1188013.1"/>
    <property type="molecule type" value="Genomic_DNA"/>
</dbReference>
<accession>A0AAV7UG56</accession>
<reference evidence="2" key="1">
    <citation type="journal article" date="2022" name="bioRxiv">
        <title>Sequencing and chromosome-scale assembly of the giantPleurodeles waltlgenome.</title>
        <authorList>
            <person name="Brown T."/>
            <person name="Elewa A."/>
            <person name="Iarovenko S."/>
            <person name="Subramanian E."/>
            <person name="Araus A.J."/>
            <person name="Petzold A."/>
            <person name="Susuki M."/>
            <person name="Suzuki K.-i.T."/>
            <person name="Hayashi T."/>
            <person name="Toyoda A."/>
            <person name="Oliveira C."/>
            <person name="Osipova E."/>
            <person name="Leigh N.D."/>
            <person name="Simon A."/>
            <person name="Yun M.H."/>
        </authorList>
    </citation>
    <scope>NUCLEOTIDE SEQUENCE</scope>
    <source>
        <strain evidence="2">20211129_DDA</strain>
        <tissue evidence="2">Liver</tissue>
    </source>
</reference>
<name>A0AAV7UG56_PLEWA</name>
<feature type="compositionally biased region" description="Basic residues" evidence="1">
    <location>
        <begin position="64"/>
        <end position="76"/>
    </location>
</feature>
<feature type="compositionally biased region" description="Polar residues" evidence="1">
    <location>
        <begin position="77"/>
        <end position="98"/>
    </location>
</feature>
<evidence type="ECO:0000313" key="2">
    <source>
        <dbReference type="EMBL" id="KAJ1188013.1"/>
    </source>
</evidence>
<feature type="region of interest" description="Disordered" evidence="1">
    <location>
        <begin position="1"/>
        <end position="24"/>
    </location>
</feature>
<feature type="region of interest" description="Disordered" evidence="1">
    <location>
        <begin position="145"/>
        <end position="168"/>
    </location>
</feature>
<evidence type="ECO:0000256" key="1">
    <source>
        <dbReference type="SAM" id="MobiDB-lite"/>
    </source>
</evidence>
<protein>
    <submittedName>
        <fullName evidence="2">Uncharacterized protein</fullName>
    </submittedName>
</protein>
<organism evidence="2 3">
    <name type="scientific">Pleurodeles waltl</name>
    <name type="common">Iberian ribbed newt</name>
    <dbReference type="NCBI Taxonomy" id="8319"/>
    <lineage>
        <taxon>Eukaryota</taxon>
        <taxon>Metazoa</taxon>
        <taxon>Chordata</taxon>
        <taxon>Craniata</taxon>
        <taxon>Vertebrata</taxon>
        <taxon>Euteleostomi</taxon>
        <taxon>Amphibia</taxon>
        <taxon>Batrachia</taxon>
        <taxon>Caudata</taxon>
        <taxon>Salamandroidea</taxon>
        <taxon>Salamandridae</taxon>
        <taxon>Pleurodelinae</taxon>
        <taxon>Pleurodeles</taxon>
    </lineage>
</organism>
<feature type="region of interest" description="Disordered" evidence="1">
    <location>
        <begin position="47"/>
        <end position="118"/>
    </location>
</feature>
<dbReference type="Proteomes" id="UP001066276">
    <property type="component" value="Chromosome 3_1"/>
</dbReference>
<gene>
    <name evidence="2" type="ORF">NDU88_004778</name>
</gene>
<keyword evidence="3" id="KW-1185">Reference proteome</keyword>
<dbReference type="AlphaFoldDB" id="A0AAV7UG56"/>
<proteinExistence type="predicted"/>
<evidence type="ECO:0000313" key="3">
    <source>
        <dbReference type="Proteomes" id="UP001066276"/>
    </source>
</evidence>
<sequence>MTMAPQATYVPPPRTDHTEEGLDAPSLVDLMAAIKEIHSKIDSSLRTYPGVSRSLKPEDQGERGRRHYPYPNKRQKNSPNSNERPMSHNVTTGRQTGTLLKPLEKEQHSYYRSSQKTEGPAADLFVKDLILKQMKPKGLSNYFSIEHPTETRGTPAPDKSTGFQLLRP</sequence>